<evidence type="ECO:0000256" key="3">
    <source>
        <dbReference type="ARBA" id="ARBA00022679"/>
    </source>
</evidence>
<evidence type="ECO:0000259" key="15">
    <source>
        <dbReference type="Pfam" id="PF25087"/>
    </source>
</evidence>
<evidence type="ECO:0000256" key="11">
    <source>
        <dbReference type="ARBA" id="ARBA00023316"/>
    </source>
</evidence>
<keyword evidence="4" id="KW-0548">Nucleotidyltransferase</keyword>
<dbReference type="GO" id="GO:0008360">
    <property type="term" value="P:regulation of cell shape"/>
    <property type="evidence" value="ECO:0007669"/>
    <property type="project" value="UniProtKB-KW"/>
</dbReference>
<evidence type="ECO:0000256" key="7">
    <source>
        <dbReference type="ARBA" id="ARBA00022960"/>
    </source>
</evidence>
<evidence type="ECO:0000256" key="13">
    <source>
        <dbReference type="ARBA" id="ARBA00048493"/>
    </source>
</evidence>
<keyword evidence="3" id="KW-0808">Transferase</keyword>
<accession>A0A1F5EHT4</accession>
<evidence type="ECO:0000256" key="2">
    <source>
        <dbReference type="ARBA" id="ARBA00022490"/>
    </source>
</evidence>
<dbReference type="Proteomes" id="UP000179003">
    <property type="component" value="Unassembled WGS sequence"/>
</dbReference>
<dbReference type="SUPFAM" id="SSF51161">
    <property type="entry name" value="Trimeric LpxA-like enzymes"/>
    <property type="match status" value="1"/>
</dbReference>
<evidence type="ECO:0000256" key="14">
    <source>
        <dbReference type="ARBA" id="ARBA00049628"/>
    </source>
</evidence>
<organism evidence="16 17">
    <name type="scientific">Candidatus Campbellbacteria bacterium RIFOXYC2_FULL_35_25</name>
    <dbReference type="NCBI Taxonomy" id="1797582"/>
    <lineage>
        <taxon>Bacteria</taxon>
        <taxon>Candidatus Campbelliibacteriota</taxon>
    </lineage>
</organism>
<dbReference type="STRING" id="1797582.A2442_01465"/>
<keyword evidence="6" id="KW-0460">Magnesium</keyword>
<dbReference type="InterPro" id="IPR050065">
    <property type="entry name" value="GlmU-like"/>
</dbReference>
<evidence type="ECO:0000256" key="4">
    <source>
        <dbReference type="ARBA" id="ARBA00022695"/>
    </source>
</evidence>
<dbReference type="GO" id="GO:0046872">
    <property type="term" value="F:metal ion binding"/>
    <property type="evidence" value="ECO:0007669"/>
    <property type="project" value="UniProtKB-KW"/>
</dbReference>
<evidence type="ECO:0000256" key="10">
    <source>
        <dbReference type="ARBA" id="ARBA00023315"/>
    </source>
</evidence>
<evidence type="ECO:0000313" key="16">
    <source>
        <dbReference type="EMBL" id="OGD66774.1"/>
    </source>
</evidence>
<comment type="catalytic activity">
    <reaction evidence="12">
        <text>alpha-D-glucosamine 1-phosphate + acetyl-CoA = N-acetyl-alpha-D-glucosamine 1-phosphate + CoA + H(+)</text>
        <dbReference type="Rhea" id="RHEA:13725"/>
        <dbReference type="ChEBI" id="CHEBI:15378"/>
        <dbReference type="ChEBI" id="CHEBI:57287"/>
        <dbReference type="ChEBI" id="CHEBI:57288"/>
        <dbReference type="ChEBI" id="CHEBI:57776"/>
        <dbReference type="ChEBI" id="CHEBI:58516"/>
        <dbReference type="EC" id="2.3.1.157"/>
    </reaction>
</comment>
<keyword evidence="10" id="KW-0012">Acyltransferase</keyword>
<gene>
    <name evidence="16" type="ORF">A2442_01465</name>
</gene>
<dbReference type="Pfam" id="PF25087">
    <property type="entry name" value="GMPPB_C"/>
    <property type="match status" value="1"/>
</dbReference>
<protein>
    <recommendedName>
        <fullName evidence="15">Mannose-1-phosphate guanyltransferase C-terminal domain-containing protein</fullName>
    </recommendedName>
</protein>
<dbReference type="Gene3D" id="2.160.10.10">
    <property type="entry name" value="Hexapeptide repeat proteins"/>
    <property type="match status" value="1"/>
</dbReference>
<keyword evidence="9" id="KW-0511">Multifunctional enzyme</keyword>
<keyword evidence="11" id="KW-0961">Cell wall biogenesis/degradation</keyword>
<dbReference type="GO" id="GO:0019134">
    <property type="term" value="F:glucosamine-1-phosphate N-acetyltransferase activity"/>
    <property type="evidence" value="ECO:0007669"/>
    <property type="project" value="UniProtKB-EC"/>
</dbReference>
<comment type="catalytic activity">
    <reaction evidence="13">
        <text>N-acetyl-alpha-D-glucosamine 1-phosphate + UTP + H(+) = UDP-N-acetyl-alpha-D-glucosamine + diphosphate</text>
        <dbReference type="Rhea" id="RHEA:13509"/>
        <dbReference type="ChEBI" id="CHEBI:15378"/>
        <dbReference type="ChEBI" id="CHEBI:33019"/>
        <dbReference type="ChEBI" id="CHEBI:46398"/>
        <dbReference type="ChEBI" id="CHEBI:57705"/>
        <dbReference type="ChEBI" id="CHEBI:57776"/>
        <dbReference type="EC" id="2.7.7.23"/>
    </reaction>
</comment>
<reference evidence="16 17" key="1">
    <citation type="journal article" date="2016" name="Nat. Commun.">
        <title>Thousands of microbial genomes shed light on interconnected biogeochemical processes in an aquifer system.</title>
        <authorList>
            <person name="Anantharaman K."/>
            <person name="Brown C.T."/>
            <person name="Hug L.A."/>
            <person name="Sharon I."/>
            <person name="Castelle C.J."/>
            <person name="Probst A.J."/>
            <person name="Thomas B.C."/>
            <person name="Singh A."/>
            <person name="Wilkins M.J."/>
            <person name="Karaoz U."/>
            <person name="Brodie E.L."/>
            <person name="Williams K.H."/>
            <person name="Hubbard S.S."/>
            <person name="Banfield J.F."/>
        </authorList>
    </citation>
    <scope>NUCLEOTIDE SEQUENCE [LARGE SCALE GENOMIC DNA]</scope>
</reference>
<dbReference type="GO" id="GO:0003977">
    <property type="term" value="F:UDP-N-acetylglucosamine diphosphorylase activity"/>
    <property type="evidence" value="ECO:0007669"/>
    <property type="project" value="UniProtKB-EC"/>
</dbReference>
<evidence type="ECO:0000256" key="6">
    <source>
        <dbReference type="ARBA" id="ARBA00022842"/>
    </source>
</evidence>
<dbReference type="GO" id="GO:0009252">
    <property type="term" value="P:peptidoglycan biosynthetic process"/>
    <property type="evidence" value="ECO:0007669"/>
    <property type="project" value="UniProtKB-KW"/>
</dbReference>
<evidence type="ECO:0000256" key="9">
    <source>
        <dbReference type="ARBA" id="ARBA00023268"/>
    </source>
</evidence>
<dbReference type="InterPro" id="IPR029044">
    <property type="entry name" value="Nucleotide-diphossugar_trans"/>
</dbReference>
<keyword evidence="8" id="KW-0573">Peptidoglycan synthesis</keyword>
<evidence type="ECO:0000256" key="1">
    <source>
        <dbReference type="ARBA" id="ARBA00001946"/>
    </source>
</evidence>
<proteinExistence type="predicted"/>
<evidence type="ECO:0000256" key="12">
    <source>
        <dbReference type="ARBA" id="ARBA00048247"/>
    </source>
</evidence>
<comment type="caution">
    <text evidence="16">The sequence shown here is derived from an EMBL/GenBank/DDBJ whole genome shotgun (WGS) entry which is preliminary data.</text>
</comment>
<dbReference type="PANTHER" id="PTHR43584:SF3">
    <property type="entry name" value="BIFUNCTIONAL PROTEIN GLMU"/>
    <property type="match status" value="1"/>
</dbReference>
<dbReference type="PANTHER" id="PTHR43584">
    <property type="entry name" value="NUCLEOTIDYL TRANSFERASE"/>
    <property type="match status" value="1"/>
</dbReference>
<dbReference type="AlphaFoldDB" id="A0A1F5EHT4"/>
<evidence type="ECO:0000256" key="8">
    <source>
        <dbReference type="ARBA" id="ARBA00022984"/>
    </source>
</evidence>
<keyword evidence="2" id="KW-0963">Cytoplasm</keyword>
<comment type="cofactor">
    <cofactor evidence="1">
        <name>Mg(2+)</name>
        <dbReference type="ChEBI" id="CHEBI:18420"/>
    </cofactor>
</comment>
<evidence type="ECO:0000313" key="17">
    <source>
        <dbReference type="Proteomes" id="UP000179003"/>
    </source>
</evidence>
<comment type="function">
    <text evidence="14">Catalyzes the last two sequential reactions in the de novo biosynthetic pathway for UDP-N-acetylglucosamine (UDP-GlcNAc). The C-terminal domain catalyzes the transfer of acetyl group from acetyl coenzyme A to glucosamine-1-phosphate (GlcN-1-P) to produce N-acetylglucosamine-1-phosphate (GlcNAc-1-P), which is converted into UDP-GlcNAc by the transfer of uridine 5-monophosphate (from uridine 5-triphosphate), a reaction catalyzed by the N-terminal domain.</text>
</comment>
<dbReference type="InterPro" id="IPR056729">
    <property type="entry name" value="GMPPB_C"/>
</dbReference>
<sequence length="390" mass="44052">MKIYVIKKQELIEPFQKLSKDLKIGNRKLNEIQNDNFLKLNLNPVIVDNLSEIRDEEEHLVINDNIYFEYELLKEFIQNSKKIKSNTVCSMKKGIFTERTFINLQNVENKKDYFNYNLFYFPPKELRGETKKIIFDLNQKFEYLPLPKHLSKSGKYFIPLTTKSIIQIDHWSNLWAANLAFVITIIEQANKTNKILLLLLAIKNFSFNRWKIAGSLNKIGKKCDIHPTAIVECSVIGDNVTIGAGTIIRESVIGNDSFIGNGITIEYSVIGNNCTIVDGHILYSTIYSNAQIANQMISASIIGKDVFIGAGVILTDLRLDNKNVLTKKDNHLIDTGNIFLGSCLGNGVYLGSGCIVAPGRSIPNGLHIYPKKDKSISKIENNTIEGFEII</sequence>
<dbReference type="GO" id="GO:0071555">
    <property type="term" value="P:cell wall organization"/>
    <property type="evidence" value="ECO:0007669"/>
    <property type="project" value="UniProtKB-KW"/>
</dbReference>
<keyword evidence="7" id="KW-0133">Cell shape</keyword>
<dbReference type="InterPro" id="IPR011004">
    <property type="entry name" value="Trimer_LpxA-like_sf"/>
</dbReference>
<feature type="domain" description="Mannose-1-phosphate guanyltransferase C-terminal" evidence="15">
    <location>
        <begin position="218"/>
        <end position="287"/>
    </location>
</feature>
<keyword evidence="5" id="KW-0479">Metal-binding</keyword>
<name>A0A1F5EHT4_9BACT</name>
<evidence type="ECO:0000256" key="5">
    <source>
        <dbReference type="ARBA" id="ARBA00022723"/>
    </source>
</evidence>
<dbReference type="SUPFAM" id="SSF53448">
    <property type="entry name" value="Nucleotide-diphospho-sugar transferases"/>
    <property type="match status" value="1"/>
</dbReference>
<dbReference type="EMBL" id="MFAE01000014">
    <property type="protein sequence ID" value="OGD66774.1"/>
    <property type="molecule type" value="Genomic_DNA"/>
</dbReference>